<evidence type="ECO:0000313" key="2">
    <source>
        <dbReference type="Proteomes" id="UP000239650"/>
    </source>
</evidence>
<comment type="caution">
    <text evidence="1">The sequence shown here is derived from an EMBL/GenBank/DDBJ whole genome shotgun (WGS) entry which is preliminary data.</text>
</comment>
<evidence type="ECO:0000313" key="1">
    <source>
        <dbReference type="EMBL" id="SPE20612.1"/>
    </source>
</evidence>
<accession>A0A223K445</accession>
<reference evidence="1 2" key="1">
    <citation type="submission" date="2018-02" db="EMBL/GenBank/DDBJ databases">
        <authorList>
            <person name="Rodrigo-Torres L."/>
            <person name="Arahal R. D."/>
            <person name="Lucena T."/>
        </authorList>
    </citation>
    <scope>NUCLEOTIDE SEQUENCE [LARGE SCALE GENOMIC DNA]</scope>
    <source>
        <strain evidence="1 2">CECT 9267</strain>
    </source>
</reference>
<dbReference type="AlphaFoldDB" id="A0A223K445"/>
<protein>
    <submittedName>
        <fullName evidence="1">Uncharacterized protein</fullName>
    </submittedName>
</protein>
<name>A0A223K445_LATSK</name>
<proteinExistence type="predicted"/>
<dbReference type="EMBL" id="OKRC01000004">
    <property type="protein sequence ID" value="SPE20612.1"/>
    <property type="molecule type" value="Genomic_DNA"/>
</dbReference>
<gene>
    <name evidence="1" type="ORF">LAS9267_00972</name>
</gene>
<organism evidence="1 2">
    <name type="scientific">Latilactobacillus sakei</name>
    <name type="common">Lactobacillus sakei</name>
    <dbReference type="NCBI Taxonomy" id="1599"/>
    <lineage>
        <taxon>Bacteria</taxon>
        <taxon>Bacillati</taxon>
        <taxon>Bacillota</taxon>
        <taxon>Bacilli</taxon>
        <taxon>Lactobacillales</taxon>
        <taxon>Lactobacillaceae</taxon>
        <taxon>Latilactobacillus</taxon>
    </lineage>
</organism>
<dbReference type="Proteomes" id="UP000239650">
    <property type="component" value="Unassembled WGS sequence"/>
</dbReference>
<sequence length="112" mass="13340">MTRLKYAIFNNLYLLILVIMITTDRLFHLSMPYFILGLILFVAVLIYQYRFFYPSHPNYNPKNYRITKLGWAITAIGCLIILLLIFFLSGSIWLWPAFLITCLMRDYFSILK</sequence>